<reference evidence="2 3" key="1">
    <citation type="submission" date="2020-09" db="EMBL/GenBank/DDBJ databases">
        <title>De no assembly of potato wild relative species, Solanum commersonii.</title>
        <authorList>
            <person name="Cho K."/>
        </authorList>
    </citation>
    <scope>NUCLEOTIDE SEQUENCE [LARGE SCALE GENOMIC DNA]</scope>
    <source>
        <strain evidence="2">LZ3.2</strain>
        <tissue evidence="2">Leaf</tissue>
    </source>
</reference>
<evidence type="ECO:0000256" key="1">
    <source>
        <dbReference type="SAM" id="MobiDB-lite"/>
    </source>
</evidence>
<gene>
    <name evidence="2" type="ORF">H5410_050573</name>
</gene>
<feature type="region of interest" description="Disordered" evidence="1">
    <location>
        <begin position="1"/>
        <end position="50"/>
    </location>
</feature>
<name>A0A9J5WVX6_SOLCO</name>
<dbReference type="OrthoDB" id="10568346at2759"/>
<accession>A0A9J5WVX6</accession>
<dbReference type="Proteomes" id="UP000824120">
    <property type="component" value="Chromosome 10"/>
</dbReference>
<dbReference type="AlphaFoldDB" id="A0A9J5WVX6"/>
<sequence>MKLSYTLEQQQQVPNSINNNNTHSDKGKQVVGSDTTHKQNDKIIPPPQHNFPRVSNNFGRYVPRTHGGNNMLPQDPSHNVQTVANSQNNAKKDLGDANLVKKAKTPLMKFLLNQPLIPLCNPLLLVYDKIKPKMTPRLYWIPLLTLPSRGCRL</sequence>
<evidence type="ECO:0000313" key="3">
    <source>
        <dbReference type="Proteomes" id="UP000824120"/>
    </source>
</evidence>
<protein>
    <submittedName>
        <fullName evidence="2">Uncharacterized protein</fullName>
    </submittedName>
</protein>
<evidence type="ECO:0000313" key="2">
    <source>
        <dbReference type="EMBL" id="KAG5579946.1"/>
    </source>
</evidence>
<comment type="caution">
    <text evidence="2">The sequence shown here is derived from an EMBL/GenBank/DDBJ whole genome shotgun (WGS) entry which is preliminary data.</text>
</comment>
<proteinExistence type="predicted"/>
<feature type="compositionally biased region" description="Polar residues" evidence="1">
    <location>
        <begin position="1"/>
        <end position="22"/>
    </location>
</feature>
<organism evidence="2 3">
    <name type="scientific">Solanum commersonii</name>
    <name type="common">Commerson's wild potato</name>
    <name type="synonym">Commerson's nightshade</name>
    <dbReference type="NCBI Taxonomy" id="4109"/>
    <lineage>
        <taxon>Eukaryota</taxon>
        <taxon>Viridiplantae</taxon>
        <taxon>Streptophyta</taxon>
        <taxon>Embryophyta</taxon>
        <taxon>Tracheophyta</taxon>
        <taxon>Spermatophyta</taxon>
        <taxon>Magnoliopsida</taxon>
        <taxon>eudicotyledons</taxon>
        <taxon>Gunneridae</taxon>
        <taxon>Pentapetalae</taxon>
        <taxon>asterids</taxon>
        <taxon>lamiids</taxon>
        <taxon>Solanales</taxon>
        <taxon>Solanaceae</taxon>
        <taxon>Solanoideae</taxon>
        <taxon>Solaneae</taxon>
        <taxon>Solanum</taxon>
    </lineage>
</organism>
<dbReference type="EMBL" id="JACXVP010000010">
    <property type="protein sequence ID" value="KAG5579946.1"/>
    <property type="molecule type" value="Genomic_DNA"/>
</dbReference>
<keyword evidence="3" id="KW-1185">Reference proteome</keyword>